<dbReference type="RefSeq" id="WP_057221695.1">
    <property type="nucleotide sequence ID" value="NZ_CP083373.1"/>
</dbReference>
<keyword evidence="2" id="KW-1003">Cell membrane</keyword>
<dbReference type="Proteomes" id="UP000744980">
    <property type="component" value="Unassembled WGS sequence"/>
</dbReference>
<accession>A0AAW4FYN8</accession>
<evidence type="ECO:0000256" key="5">
    <source>
        <dbReference type="ARBA" id="ARBA00023136"/>
    </source>
</evidence>
<evidence type="ECO:0000256" key="6">
    <source>
        <dbReference type="SAM" id="MobiDB-lite"/>
    </source>
</evidence>
<reference evidence="8 9" key="1">
    <citation type="submission" date="2020-01" db="EMBL/GenBank/DDBJ databases">
        <title>Draft genome assembly of Ensifer adhaerens T173.</title>
        <authorList>
            <person name="Craig J.E."/>
            <person name="Stinchcombe J.R."/>
        </authorList>
    </citation>
    <scope>NUCLEOTIDE SEQUENCE [LARGE SCALE GENOMIC DNA]</scope>
    <source>
        <strain evidence="8 9">T173</strain>
    </source>
</reference>
<comment type="caution">
    <text evidence="8">The sequence shown here is derived from an EMBL/GenBank/DDBJ whole genome shotgun (WGS) entry which is preliminary data.</text>
</comment>
<dbReference type="AlphaFoldDB" id="A0AAW4FYN8"/>
<dbReference type="InterPro" id="IPR017039">
    <property type="entry name" value="Virul_fac_BrkB"/>
</dbReference>
<dbReference type="PANTHER" id="PTHR30213:SF0">
    <property type="entry name" value="UPF0761 MEMBRANE PROTEIN YIHY"/>
    <property type="match status" value="1"/>
</dbReference>
<dbReference type="NCBIfam" id="TIGR00765">
    <property type="entry name" value="yihY_not_rbn"/>
    <property type="match status" value="1"/>
</dbReference>
<dbReference type="Pfam" id="PF03631">
    <property type="entry name" value="Virul_fac_BrkB"/>
    <property type="match status" value="1"/>
</dbReference>
<gene>
    <name evidence="8" type="ORF">GFB56_37445</name>
</gene>
<proteinExistence type="predicted"/>
<dbReference type="PIRSF" id="PIRSF035875">
    <property type="entry name" value="RNase_BN"/>
    <property type="match status" value="1"/>
</dbReference>
<dbReference type="GO" id="GO:0005886">
    <property type="term" value="C:plasma membrane"/>
    <property type="evidence" value="ECO:0007669"/>
    <property type="project" value="UniProtKB-SubCell"/>
</dbReference>
<evidence type="ECO:0000313" key="9">
    <source>
        <dbReference type="Proteomes" id="UP000744980"/>
    </source>
</evidence>
<feature type="region of interest" description="Disordered" evidence="6">
    <location>
        <begin position="1"/>
        <end position="20"/>
    </location>
</feature>
<evidence type="ECO:0000256" key="2">
    <source>
        <dbReference type="ARBA" id="ARBA00022475"/>
    </source>
</evidence>
<feature type="transmembrane region" description="Helical" evidence="7">
    <location>
        <begin position="196"/>
        <end position="216"/>
    </location>
</feature>
<sequence>MPENNAGNDPKGRDAKSPGQIPANGLWDVTWRVYVSFTEDRVAMIAAGVTYYLLLAIFPALGIFVSLYAFAADPADISRQMEFLVYIVPSEALRLILDQLGTLASQKPTTAGLGLLISSSMALWSAHNGIAAVFEAMNIAYGESEKRSFLHRTSLAMAFTVGGMIAAILAVLAVAVLPVWLGFIGLERWAELLVDFARWPILLLMFTGGAAMLYRFGPSREPAKSPWLTWGAAFTTLMWLGTSLLFSFYLDHFANYNATYGTLGAFVGFMVWTWISVIILILGAEINAELEHQTMCDSTTGRPLPMGERGAYVADTVGDPAPPPN</sequence>
<evidence type="ECO:0000256" key="1">
    <source>
        <dbReference type="ARBA" id="ARBA00004651"/>
    </source>
</evidence>
<keyword evidence="5 7" id="KW-0472">Membrane</keyword>
<dbReference type="EMBL" id="WXFA01000092">
    <property type="protein sequence ID" value="MBM3096319.1"/>
    <property type="molecule type" value="Genomic_DNA"/>
</dbReference>
<keyword evidence="9" id="KW-1185">Reference proteome</keyword>
<evidence type="ECO:0000256" key="4">
    <source>
        <dbReference type="ARBA" id="ARBA00022989"/>
    </source>
</evidence>
<protein>
    <submittedName>
        <fullName evidence="8">YihY family inner membrane protein</fullName>
    </submittedName>
</protein>
<evidence type="ECO:0000313" key="8">
    <source>
        <dbReference type="EMBL" id="MBM3096319.1"/>
    </source>
</evidence>
<keyword evidence="4 7" id="KW-1133">Transmembrane helix</keyword>
<dbReference type="PANTHER" id="PTHR30213">
    <property type="entry name" value="INNER MEMBRANE PROTEIN YHJD"/>
    <property type="match status" value="1"/>
</dbReference>
<feature type="transmembrane region" description="Helical" evidence="7">
    <location>
        <begin position="228"/>
        <end position="250"/>
    </location>
</feature>
<feature type="transmembrane region" description="Helical" evidence="7">
    <location>
        <begin position="155"/>
        <end position="184"/>
    </location>
</feature>
<name>A0AAW4FYN8_9HYPH</name>
<feature type="transmembrane region" description="Helical" evidence="7">
    <location>
        <begin position="49"/>
        <end position="71"/>
    </location>
</feature>
<organism evidence="8 9">
    <name type="scientific">Ensifer canadensis</name>
    <dbReference type="NCBI Taxonomy" id="555315"/>
    <lineage>
        <taxon>Bacteria</taxon>
        <taxon>Pseudomonadati</taxon>
        <taxon>Pseudomonadota</taxon>
        <taxon>Alphaproteobacteria</taxon>
        <taxon>Hyphomicrobiales</taxon>
        <taxon>Rhizobiaceae</taxon>
        <taxon>Sinorhizobium/Ensifer group</taxon>
        <taxon>Ensifer</taxon>
    </lineage>
</organism>
<evidence type="ECO:0000256" key="3">
    <source>
        <dbReference type="ARBA" id="ARBA00022692"/>
    </source>
</evidence>
<feature type="transmembrane region" description="Helical" evidence="7">
    <location>
        <begin position="262"/>
        <end position="284"/>
    </location>
</feature>
<comment type="subcellular location">
    <subcellularLocation>
        <location evidence="1">Cell membrane</location>
        <topology evidence="1">Multi-pass membrane protein</topology>
    </subcellularLocation>
</comment>
<keyword evidence="3 7" id="KW-0812">Transmembrane</keyword>
<evidence type="ECO:0000256" key="7">
    <source>
        <dbReference type="SAM" id="Phobius"/>
    </source>
</evidence>